<sequence length="808" mass="86861">MTTRLALLGASLALAPMASAAMMCPGSPGMSESDARYLEQRVVSLDRAVRDAYDELPWETLRVAEAQQAVGRDPGALFAWVRDETRWLPYAGELRGAEGVMLDRMGSSLDRALLLAALMEKAGHTVRLARAALPEEALARLESTWAGEPVARRPDGPAEMDLSDAAIAALAERLESDPDAMAESLLAQREAAEERQSRLLDENRHQTQALMAMLGDSLQAAGRQAAPEPALTEHWWVQRRTADGWSDFDPALPGHAAGERLVAAGEVESVYPEALPDDVRHWLTVEVAAEQLKEGRLDEAVAFSHRLPAAELLGQQLQLELYPMELPSPQALLDGGLALDALPEALFGQEQWVPYLRLGDSLAREKGIMADGSVVELGSDASIAGAFGEASSALGEIGVGGRRSEAPDTPPELTAVMARFHVEAPGHETHTVERPMMDLIGPARRDAGVEAFAVDDALREQRAIELLSTLEVLGQTTWVPPARLAGWHYEGLMDNRQAALAGAYLGAYGDDSFIGEALEARSARRAALDQLAAMRLAYSPYPERVALTRLNLLGYVTLMEFEGGEYRRREGFDILDNRVAVPDGQAVAETRLAQGALDTLLEVELAVAPSAALGNTARAFLHDLDEGADWRQVERLDDLAALDWAPSADLRAHFAARLDAGQALLLPEAPARQEAPTWWQLDPATGDLLGYGRDRRGQYIEGILTLMSAGDNAVGAVNMVQSIWDCLFTASDPLCCTQDAAAQEMISRAASYGLSGLAEAHDINIIIGRELVSGGAFDRLNSAGISQAAGDVAGAGAEFIVDSWGRCN</sequence>
<gene>
    <name evidence="2" type="ORF">QC820_07910</name>
</gene>
<accession>A0ABU1GL51</accession>
<dbReference type="EMBL" id="JARWAL010000006">
    <property type="protein sequence ID" value="MDR5892741.1"/>
    <property type="molecule type" value="Genomic_DNA"/>
</dbReference>
<reference evidence="2 3" key="1">
    <citation type="submission" date="2023-04" db="EMBL/GenBank/DDBJ databases">
        <title>A long-awaited taxogenomic arrangement of the family Halomonadaceae.</title>
        <authorList>
            <person name="De La Haba R."/>
            <person name="Chuvochina M."/>
            <person name="Wittouck S."/>
            <person name="Arahal D.R."/>
            <person name="Sanchez-Porro C."/>
            <person name="Hugenholtz P."/>
            <person name="Ventosa A."/>
        </authorList>
    </citation>
    <scope>NUCLEOTIDE SEQUENCE [LARGE SCALE GENOMIC DNA]</scope>
    <source>
        <strain evidence="2 3">DSM 17332</strain>
    </source>
</reference>
<keyword evidence="3" id="KW-1185">Reference proteome</keyword>
<comment type="caution">
    <text evidence="2">The sequence shown here is derived from an EMBL/GenBank/DDBJ whole genome shotgun (WGS) entry which is preliminary data.</text>
</comment>
<proteinExistence type="predicted"/>
<dbReference type="Proteomes" id="UP001252270">
    <property type="component" value="Unassembled WGS sequence"/>
</dbReference>
<evidence type="ECO:0000313" key="3">
    <source>
        <dbReference type="Proteomes" id="UP001252270"/>
    </source>
</evidence>
<feature type="chain" id="PRO_5045212592" evidence="1">
    <location>
        <begin position="21"/>
        <end position="808"/>
    </location>
</feature>
<protein>
    <submittedName>
        <fullName evidence="2">Uncharacterized protein</fullName>
    </submittedName>
</protein>
<name>A0ABU1GL51_9GAMM</name>
<organism evidence="2 3">
    <name type="scientific">Halomonas mongoliensis</name>
    <dbReference type="NCBI Taxonomy" id="321265"/>
    <lineage>
        <taxon>Bacteria</taxon>
        <taxon>Pseudomonadati</taxon>
        <taxon>Pseudomonadota</taxon>
        <taxon>Gammaproteobacteria</taxon>
        <taxon>Oceanospirillales</taxon>
        <taxon>Halomonadaceae</taxon>
        <taxon>Halomonas</taxon>
    </lineage>
</organism>
<keyword evidence="1" id="KW-0732">Signal</keyword>
<evidence type="ECO:0000313" key="2">
    <source>
        <dbReference type="EMBL" id="MDR5892741.1"/>
    </source>
</evidence>
<dbReference type="RefSeq" id="WP_309636463.1">
    <property type="nucleotide sequence ID" value="NZ_JARWAL010000006.1"/>
</dbReference>
<evidence type="ECO:0000256" key="1">
    <source>
        <dbReference type="SAM" id="SignalP"/>
    </source>
</evidence>
<feature type="signal peptide" evidence="1">
    <location>
        <begin position="1"/>
        <end position="20"/>
    </location>
</feature>